<dbReference type="SMART" id="SM00331">
    <property type="entry name" value="PP2C_SIG"/>
    <property type="match status" value="1"/>
</dbReference>
<evidence type="ECO:0000313" key="8">
    <source>
        <dbReference type="EMBL" id="NDY92731.1"/>
    </source>
</evidence>
<keyword evidence="1" id="KW-0808">Transferase</keyword>
<dbReference type="SUPFAM" id="SSF81606">
    <property type="entry name" value="PP2C-like"/>
    <property type="match status" value="1"/>
</dbReference>
<dbReference type="SMART" id="SM00220">
    <property type="entry name" value="S_TKc"/>
    <property type="match status" value="1"/>
</dbReference>
<evidence type="ECO:0000256" key="4">
    <source>
        <dbReference type="ARBA" id="ARBA00022840"/>
    </source>
</evidence>
<dbReference type="GO" id="GO:0005524">
    <property type="term" value="F:ATP binding"/>
    <property type="evidence" value="ECO:0007669"/>
    <property type="project" value="UniProtKB-KW"/>
</dbReference>
<keyword evidence="4" id="KW-0067">ATP-binding</keyword>
<feature type="domain" description="Protein kinase" evidence="6">
    <location>
        <begin position="254"/>
        <end position="541"/>
    </location>
</feature>
<evidence type="ECO:0000259" key="7">
    <source>
        <dbReference type="PROSITE" id="PS51746"/>
    </source>
</evidence>
<evidence type="ECO:0000256" key="3">
    <source>
        <dbReference type="ARBA" id="ARBA00022777"/>
    </source>
</evidence>
<proteinExistence type="predicted"/>
<keyword evidence="2" id="KW-0547">Nucleotide-binding</keyword>
<evidence type="ECO:0000256" key="1">
    <source>
        <dbReference type="ARBA" id="ARBA00022679"/>
    </source>
</evidence>
<keyword evidence="5" id="KW-0812">Transmembrane</keyword>
<dbReference type="SMART" id="SM00332">
    <property type="entry name" value="PP2Cc"/>
    <property type="match status" value="1"/>
</dbReference>
<dbReference type="Gene3D" id="3.60.40.10">
    <property type="entry name" value="PPM-type phosphatase domain"/>
    <property type="match status" value="1"/>
</dbReference>
<dbReference type="Proteomes" id="UP000484255">
    <property type="component" value="Unassembled WGS sequence"/>
</dbReference>
<accession>A0A7C9PJF5</accession>
<dbReference type="RefSeq" id="WP_163458782.1">
    <property type="nucleotide sequence ID" value="NZ_JAAGOH010000021.1"/>
</dbReference>
<dbReference type="PROSITE" id="PS51746">
    <property type="entry name" value="PPM_2"/>
    <property type="match status" value="1"/>
</dbReference>
<dbReference type="GO" id="GO:0004674">
    <property type="term" value="F:protein serine/threonine kinase activity"/>
    <property type="evidence" value="ECO:0007669"/>
    <property type="project" value="TreeGrafter"/>
</dbReference>
<dbReference type="InterPro" id="IPR000719">
    <property type="entry name" value="Prot_kinase_dom"/>
</dbReference>
<evidence type="ECO:0000256" key="5">
    <source>
        <dbReference type="SAM" id="Phobius"/>
    </source>
</evidence>
<dbReference type="AlphaFoldDB" id="A0A7C9PJF5"/>
<evidence type="ECO:0000313" key="9">
    <source>
        <dbReference type="Proteomes" id="UP000484255"/>
    </source>
</evidence>
<gene>
    <name evidence="8" type="ORF">G3A44_16185</name>
</gene>
<dbReference type="Pfam" id="PF00069">
    <property type="entry name" value="Pkinase"/>
    <property type="match status" value="1"/>
</dbReference>
<dbReference type="EMBL" id="JAAGOH010000021">
    <property type="protein sequence ID" value="NDY92731.1"/>
    <property type="molecule type" value="Genomic_DNA"/>
</dbReference>
<dbReference type="CDD" id="cd14014">
    <property type="entry name" value="STKc_PknB_like"/>
    <property type="match status" value="1"/>
</dbReference>
<dbReference type="PROSITE" id="PS50011">
    <property type="entry name" value="PROTEIN_KINASE_DOM"/>
    <property type="match status" value="1"/>
</dbReference>
<evidence type="ECO:0000256" key="2">
    <source>
        <dbReference type="ARBA" id="ARBA00022741"/>
    </source>
</evidence>
<keyword evidence="9" id="KW-1185">Reference proteome</keyword>
<feature type="domain" description="PPM-type phosphatase" evidence="7">
    <location>
        <begin position="6"/>
        <end position="234"/>
    </location>
</feature>
<comment type="caution">
    <text evidence="8">The sequence shown here is derived from an EMBL/GenBank/DDBJ whole genome shotgun (WGS) entry which is preliminary data.</text>
</comment>
<organism evidence="8 9">
    <name type="scientific">Ideonella livida</name>
    <dbReference type="NCBI Taxonomy" id="2707176"/>
    <lineage>
        <taxon>Bacteria</taxon>
        <taxon>Pseudomonadati</taxon>
        <taxon>Pseudomonadota</taxon>
        <taxon>Betaproteobacteria</taxon>
        <taxon>Burkholderiales</taxon>
        <taxon>Sphaerotilaceae</taxon>
        <taxon>Ideonella</taxon>
    </lineage>
</organism>
<dbReference type="SUPFAM" id="SSF56112">
    <property type="entry name" value="Protein kinase-like (PK-like)"/>
    <property type="match status" value="1"/>
</dbReference>
<dbReference type="InterPro" id="IPR001932">
    <property type="entry name" value="PPM-type_phosphatase-like_dom"/>
</dbReference>
<name>A0A7C9PJF5_9BURK</name>
<keyword evidence="3 8" id="KW-0418">Kinase</keyword>
<feature type="transmembrane region" description="Helical" evidence="5">
    <location>
        <begin position="547"/>
        <end position="569"/>
    </location>
</feature>
<evidence type="ECO:0000259" key="6">
    <source>
        <dbReference type="PROSITE" id="PS50011"/>
    </source>
</evidence>
<dbReference type="InterPro" id="IPR011009">
    <property type="entry name" value="Kinase-like_dom_sf"/>
</dbReference>
<reference evidence="8 9" key="1">
    <citation type="submission" date="2020-02" db="EMBL/GenBank/DDBJ databases">
        <title>Ideonella bacterium strain TBM-1.</title>
        <authorList>
            <person name="Chen W.-M."/>
        </authorList>
    </citation>
    <scope>NUCLEOTIDE SEQUENCE [LARGE SCALE GENOMIC DNA]</scope>
    <source>
        <strain evidence="8 9">TBM-1</strain>
    </source>
</reference>
<dbReference type="PANTHER" id="PTHR43289:SF34">
    <property type="entry name" value="SERINE_THREONINE-PROTEIN KINASE YBDM-RELATED"/>
    <property type="match status" value="1"/>
</dbReference>
<keyword evidence="5" id="KW-0472">Membrane</keyword>
<keyword evidence="5" id="KW-1133">Transmembrane helix</keyword>
<protein>
    <submittedName>
        <fullName evidence="8">Bifunctional protein-serine/threonine kinase/phosphatase</fullName>
    </submittedName>
</protein>
<dbReference type="Gene3D" id="1.10.510.10">
    <property type="entry name" value="Transferase(Phosphotransferase) domain 1"/>
    <property type="match status" value="1"/>
</dbReference>
<dbReference type="PANTHER" id="PTHR43289">
    <property type="entry name" value="MITOGEN-ACTIVATED PROTEIN KINASE KINASE KINASE 20-RELATED"/>
    <property type="match status" value="1"/>
</dbReference>
<sequence>MSLDVDIGHASGRGPRDLNEDFAGAVRAQPGDRRQGLIAAVADGVSGGGLGLEAAQTTVMGLLSDYFATPPGWEPTVALDRLIRAQNAWLADHNRRRRGEGAALTTLTALALQGQTWTLAHVGDTRAWLLRQGEQGPELSLLTQDHALDHPDQRSRLTRAVGLDDGLRVDFAQGEAQVGDTLVLTSDGVHGVLRPTRLAELAAWGTADLAARALVQAALEAGGQDNASALVLRVQGLDPRQLHDEQAWGRTLPVPSPLRVGEALDGLTVTARVADTGVHLLYQVRAADGALGALKTLHPSRASDPQERDMLAHEAWLGRRLTEAEVPGVVRVWPRPAHASAFYLLFDWHQGRTLEQLMAGPGGPPRVADALTAALAWTRTLARLHRLGMVHRDLKPGNLHLGDDGQWRLLDLGVALSGQENAEQRALHAGTPSYMNPEQWEEGGQADAGSDLFALGVTLYQWLTGRLPFGELEPYPRGRHRREPVPASRLRPDVPIWLDRVLAKALAPQARQRFETAEELLLALERGASRPLQPARALPLLQRDPRAALQLALGLSLALNAVLLLWLALWR</sequence>
<dbReference type="Pfam" id="PF13672">
    <property type="entry name" value="PP2C_2"/>
    <property type="match status" value="1"/>
</dbReference>
<dbReference type="InterPro" id="IPR036457">
    <property type="entry name" value="PPM-type-like_dom_sf"/>
</dbReference>
<dbReference type="CDD" id="cd00143">
    <property type="entry name" value="PP2Cc"/>
    <property type="match status" value="1"/>
</dbReference>